<organism evidence="2 7">
    <name type="scientific">Gluconacetobacter dulcium</name>
    <dbReference type="NCBI Taxonomy" id="2729096"/>
    <lineage>
        <taxon>Bacteria</taxon>
        <taxon>Pseudomonadati</taxon>
        <taxon>Pseudomonadota</taxon>
        <taxon>Alphaproteobacteria</taxon>
        <taxon>Acetobacterales</taxon>
        <taxon>Acetobacteraceae</taxon>
        <taxon>Gluconacetobacter</taxon>
    </lineage>
</organism>
<dbReference type="Proteomes" id="UP000540490">
    <property type="component" value="Unassembled WGS sequence"/>
</dbReference>
<dbReference type="EMBL" id="JABEQP010000008">
    <property type="protein sequence ID" value="MBB2198424.1"/>
    <property type="molecule type" value="Genomic_DNA"/>
</dbReference>
<evidence type="ECO:0000313" key="3">
    <source>
        <dbReference type="EMBL" id="MBB2193046.1"/>
    </source>
</evidence>
<dbReference type="RefSeq" id="WP_182973100.1">
    <property type="nucleotide sequence ID" value="NZ_JABEQN010000004.1"/>
</dbReference>
<evidence type="ECO:0000313" key="4">
    <source>
        <dbReference type="EMBL" id="MBB2198424.1"/>
    </source>
</evidence>
<comment type="caution">
    <text evidence="2">The sequence shown here is derived from an EMBL/GenBank/DDBJ whole genome shotgun (WGS) entry which is preliminary data.</text>
</comment>
<gene>
    <name evidence="3" type="ORF">HLH25_05190</name>
    <name evidence="2" type="ORF">HLH26_03120</name>
    <name evidence="4" type="ORF">HLH44_13320</name>
</gene>
<keyword evidence="1" id="KW-0472">Membrane</keyword>
<feature type="transmembrane region" description="Helical" evidence="1">
    <location>
        <begin position="43"/>
        <end position="66"/>
    </location>
</feature>
<dbReference type="EMBL" id="JABEQO010000003">
    <property type="protein sequence ID" value="MBB2163540.1"/>
    <property type="molecule type" value="Genomic_DNA"/>
</dbReference>
<dbReference type="Proteomes" id="UP000530320">
    <property type="component" value="Unassembled WGS sequence"/>
</dbReference>
<sequence length="103" mass="11642">MCPVTDPENDHERLVRLALTRVPSRLRGAIDWLRVPSRRPARFLASLLLILGGLLSFLPILGLWMLPLGLILLAEDVALLRRGVDALILRIERRYPGWLAASR</sequence>
<evidence type="ECO:0000313" key="5">
    <source>
        <dbReference type="Proteomes" id="UP000530320"/>
    </source>
</evidence>
<evidence type="ECO:0000313" key="6">
    <source>
        <dbReference type="Proteomes" id="UP000540490"/>
    </source>
</evidence>
<evidence type="ECO:0000313" key="2">
    <source>
        <dbReference type="EMBL" id="MBB2163540.1"/>
    </source>
</evidence>
<accession>A0A7W4IIL3</accession>
<dbReference type="Proteomes" id="UP000561077">
    <property type="component" value="Unassembled WGS sequence"/>
</dbReference>
<dbReference type="EMBL" id="JABEQN010000004">
    <property type="protein sequence ID" value="MBB2193046.1"/>
    <property type="molecule type" value="Genomic_DNA"/>
</dbReference>
<reference evidence="5 6" key="1">
    <citation type="submission" date="2020-04" db="EMBL/GenBank/DDBJ databases">
        <title>Description of novel Gluconacetobacter.</title>
        <authorList>
            <person name="Sombolestani A."/>
        </authorList>
    </citation>
    <scope>NUCLEOTIDE SEQUENCE [LARGE SCALE GENOMIC DNA]</scope>
    <source>
        <strain evidence="3 6">LMG 1728</strain>
        <strain evidence="2 7">LMG 1731</strain>
        <strain evidence="4 5">LMG 22058</strain>
    </source>
</reference>
<evidence type="ECO:0008006" key="8">
    <source>
        <dbReference type="Google" id="ProtNLM"/>
    </source>
</evidence>
<proteinExistence type="predicted"/>
<evidence type="ECO:0000313" key="7">
    <source>
        <dbReference type="Proteomes" id="UP000561077"/>
    </source>
</evidence>
<protein>
    <recommendedName>
        <fullName evidence="8">Transmembrane protein</fullName>
    </recommendedName>
</protein>
<evidence type="ECO:0000256" key="1">
    <source>
        <dbReference type="SAM" id="Phobius"/>
    </source>
</evidence>
<keyword evidence="1" id="KW-1133">Transmembrane helix</keyword>
<name>A0A7W4IIL3_9PROT</name>
<keyword evidence="1" id="KW-0812">Transmembrane</keyword>
<dbReference type="AlphaFoldDB" id="A0A7W4IIL3"/>
<keyword evidence="6" id="KW-1185">Reference proteome</keyword>